<organism evidence="2 3">
    <name type="scientific">Cladophialophora immunda</name>
    <dbReference type="NCBI Taxonomy" id="569365"/>
    <lineage>
        <taxon>Eukaryota</taxon>
        <taxon>Fungi</taxon>
        <taxon>Dikarya</taxon>
        <taxon>Ascomycota</taxon>
        <taxon>Pezizomycotina</taxon>
        <taxon>Eurotiomycetes</taxon>
        <taxon>Chaetothyriomycetidae</taxon>
        <taxon>Chaetothyriales</taxon>
        <taxon>Herpotrichiellaceae</taxon>
        <taxon>Cladophialophora</taxon>
    </lineage>
</organism>
<evidence type="ECO:0000256" key="1">
    <source>
        <dbReference type="SAM" id="MobiDB-lite"/>
    </source>
</evidence>
<sequence length="124" mass="13910">MTLMRKVKISHSGTSGPFSARERVTRSRFCRLTSEAAVSVLNMQTAARICIGFAVRTLTQQVGLLGLIIRATFWDTHSRHNTSRPPTNTRWQSTQHGFRPSRSSSDCTLPRPTLRRSQLVDVVA</sequence>
<name>A0A0D2B1E0_9EURO</name>
<dbReference type="EMBL" id="KN847041">
    <property type="protein sequence ID" value="KIW31422.1"/>
    <property type="molecule type" value="Genomic_DNA"/>
</dbReference>
<evidence type="ECO:0000313" key="3">
    <source>
        <dbReference type="Proteomes" id="UP000054466"/>
    </source>
</evidence>
<dbReference type="RefSeq" id="XP_016251638.1">
    <property type="nucleotide sequence ID" value="XM_016389736.1"/>
</dbReference>
<dbReference type="Proteomes" id="UP000054466">
    <property type="component" value="Unassembled WGS sequence"/>
</dbReference>
<gene>
    <name evidence="2" type="ORF">PV07_03072</name>
</gene>
<feature type="region of interest" description="Disordered" evidence="1">
    <location>
        <begin position="78"/>
        <end position="111"/>
    </location>
</feature>
<keyword evidence="3" id="KW-1185">Reference proteome</keyword>
<dbReference type="AlphaFoldDB" id="A0A0D2B1E0"/>
<feature type="compositionally biased region" description="Polar residues" evidence="1">
    <location>
        <begin position="83"/>
        <end position="107"/>
    </location>
</feature>
<accession>A0A0D2B1E0</accession>
<evidence type="ECO:0000313" key="2">
    <source>
        <dbReference type="EMBL" id="KIW31422.1"/>
    </source>
</evidence>
<dbReference type="VEuPathDB" id="FungiDB:PV07_03072"/>
<reference evidence="2 3" key="1">
    <citation type="submission" date="2015-01" db="EMBL/GenBank/DDBJ databases">
        <title>The Genome Sequence of Cladophialophora immunda CBS83496.</title>
        <authorList>
            <consortium name="The Broad Institute Genomics Platform"/>
            <person name="Cuomo C."/>
            <person name="de Hoog S."/>
            <person name="Gorbushina A."/>
            <person name="Stielow B."/>
            <person name="Teixiera M."/>
            <person name="Abouelleil A."/>
            <person name="Chapman S.B."/>
            <person name="Priest M."/>
            <person name="Young S.K."/>
            <person name="Wortman J."/>
            <person name="Nusbaum C."/>
            <person name="Birren B."/>
        </authorList>
    </citation>
    <scope>NUCLEOTIDE SEQUENCE [LARGE SCALE GENOMIC DNA]</scope>
    <source>
        <strain evidence="2 3">CBS 83496</strain>
    </source>
</reference>
<protein>
    <submittedName>
        <fullName evidence="2">Uncharacterized protein</fullName>
    </submittedName>
</protein>
<dbReference type="HOGENOM" id="CLU_2003671_0_0_1"/>
<dbReference type="GeneID" id="27342266"/>
<proteinExistence type="predicted"/>